<evidence type="ECO:0000313" key="1">
    <source>
        <dbReference type="EMBL" id="KAI3673905.1"/>
    </source>
</evidence>
<proteinExistence type="predicted"/>
<sequence>MGMIGYHEVVISFILIHTGDRRTNSASHRLLYIGIGAHTQTLTHYSHLPLWAFFRPNRITRNKNNTS</sequence>
<reference evidence="1 2" key="2">
    <citation type="journal article" date="2022" name="Mol. Ecol. Resour.">
        <title>The genomes of chicory, endive, great burdock and yacon provide insights into Asteraceae paleo-polyploidization history and plant inulin production.</title>
        <authorList>
            <person name="Fan W."/>
            <person name="Wang S."/>
            <person name="Wang H."/>
            <person name="Wang A."/>
            <person name="Jiang F."/>
            <person name="Liu H."/>
            <person name="Zhao H."/>
            <person name="Xu D."/>
            <person name="Zhang Y."/>
        </authorList>
    </citation>
    <scope>NUCLEOTIDE SEQUENCE [LARGE SCALE GENOMIC DNA]</scope>
    <source>
        <strain evidence="2">cv. Niubang</strain>
    </source>
</reference>
<protein>
    <submittedName>
        <fullName evidence="1">Uncharacterized protein</fullName>
    </submittedName>
</protein>
<comment type="caution">
    <text evidence="1">The sequence shown here is derived from an EMBL/GenBank/DDBJ whole genome shotgun (WGS) entry which is preliminary data.</text>
</comment>
<dbReference type="Proteomes" id="UP001055879">
    <property type="component" value="Linkage Group LG15"/>
</dbReference>
<accession>A0ACB8XTG5</accession>
<gene>
    <name evidence="1" type="ORF">L6452_40035</name>
</gene>
<reference evidence="2" key="1">
    <citation type="journal article" date="2022" name="Mol. Ecol. Resour.">
        <title>The genomes of chicory, endive, great burdock and yacon provide insights into Asteraceae palaeo-polyploidization history and plant inulin production.</title>
        <authorList>
            <person name="Fan W."/>
            <person name="Wang S."/>
            <person name="Wang H."/>
            <person name="Wang A."/>
            <person name="Jiang F."/>
            <person name="Liu H."/>
            <person name="Zhao H."/>
            <person name="Xu D."/>
            <person name="Zhang Y."/>
        </authorList>
    </citation>
    <scope>NUCLEOTIDE SEQUENCE [LARGE SCALE GENOMIC DNA]</scope>
    <source>
        <strain evidence="2">cv. Niubang</strain>
    </source>
</reference>
<name>A0ACB8XTG5_ARCLA</name>
<keyword evidence="2" id="KW-1185">Reference proteome</keyword>
<evidence type="ECO:0000313" key="2">
    <source>
        <dbReference type="Proteomes" id="UP001055879"/>
    </source>
</evidence>
<organism evidence="1 2">
    <name type="scientific">Arctium lappa</name>
    <name type="common">Greater burdock</name>
    <name type="synonym">Lappa major</name>
    <dbReference type="NCBI Taxonomy" id="4217"/>
    <lineage>
        <taxon>Eukaryota</taxon>
        <taxon>Viridiplantae</taxon>
        <taxon>Streptophyta</taxon>
        <taxon>Embryophyta</taxon>
        <taxon>Tracheophyta</taxon>
        <taxon>Spermatophyta</taxon>
        <taxon>Magnoliopsida</taxon>
        <taxon>eudicotyledons</taxon>
        <taxon>Gunneridae</taxon>
        <taxon>Pentapetalae</taxon>
        <taxon>asterids</taxon>
        <taxon>campanulids</taxon>
        <taxon>Asterales</taxon>
        <taxon>Asteraceae</taxon>
        <taxon>Carduoideae</taxon>
        <taxon>Cardueae</taxon>
        <taxon>Arctiinae</taxon>
        <taxon>Arctium</taxon>
    </lineage>
</organism>
<dbReference type="EMBL" id="CM042061">
    <property type="protein sequence ID" value="KAI3673905.1"/>
    <property type="molecule type" value="Genomic_DNA"/>
</dbReference>